<dbReference type="OrthoDB" id="6090838at2759"/>
<reference evidence="6" key="1">
    <citation type="submission" date="2021-04" db="EMBL/GenBank/DDBJ databases">
        <authorList>
            <consortium name="Molecular Ecology Group"/>
        </authorList>
    </citation>
    <scope>NUCLEOTIDE SEQUENCE</scope>
</reference>
<proteinExistence type="predicted"/>
<accession>A0A8S3ZYK3</accession>
<keyword evidence="7" id="KW-1185">Reference proteome</keyword>
<evidence type="ECO:0000313" key="6">
    <source>
        <dbReference type="EMBL" id="CAG5134559.1"/>
    </source>
</evidence>
<dbReference type="Proteomes" id="UP000678393">
    <property type="component" value="Unassembled WGS sequence"/>
</dbReference>
<feature type="domain" description="C2H2-type" evidence="5">
    <location>
        <begin position="225"/>
        <end position="247"/>
    </location>
</feature>
<keyword evidence="3" id="KW-0862">Zinc</keyword>
<dbReference type="InterPro" id="IPR003604">
    <property type="entry name" value="Matrin/U1-like-C_Znf_C2H2"/>
</dbReference>
<keyword evidence="2" id="KW-0863">Zinc-finger</keyword>
<dbReference type="AlphaFoldDB" id="A0A8S3ZYK3"/>
<keyword evidence="1" id="KW-0479">Metal-binding</keyword>
<dbReference type="GO" id="GO:0008270">
    <property type="term" value="F:zinc ion binding"/>
    <property type="evidence" value="ECO:0007669"/>
    <property type="project" value="UniProtKB-KW"/>
</dbReference>
<dbReference type="Pfam" id="PF12171">
    <property type="entry name" value="zf-C2H2_jaz"/>
    <property type="match status" value="1"/>
</dbReference>
<evidence type="ECO:0000256" key="1">
    <source>
        <dbReference type="ARBA" id="ARBA00022723"/>
    </source>
</evidence>
<dbReference type="InterPro" id="IPR022755">
    <property type="entry name" value="Znf_C2H2_jaz"/>
</dbReference>
<dbReference type="SUPFAM" id="SSF57667">
    <property type="entry name" value="beta-beta-alpha zinc fingers"/>
    <property type="match status" value="4"/>
</dbReference>
<sequence>MAGTGGTKTFCSVCNLMLNSYDQFVVHQAGKSHQRKVAAGPSAVPTPTAPVTKIVRAKPFIRFVSSQEGGTSESSQNNTEVMNVETGQADSSCPEGTAVFKKNELFCSICVVKLTSQALADMHYAGAKHRRAVSLAGRSGGANVAENIKRKFEEICEVCNVPLISKVVAEAHYAGAKHEKKLRLSQNINTADPCPTFGGSTLQPACIGAPGGQQQKKALTDTFYCHFCKVALNSQMQLDAHYQGTKHKNAVNGIPPQRKKPFTPRPSQETPYTPRPPLLEERFPNPGHHYQAGNFGSPGGFGNSNNFGNPNPQMPFRPMAPSMLYPQY</sequence>
<dbReference type="InterPro" id="IPR036236">
    <property type="entry name" value="Znf_C2H2_sf"/>
</dbReference>
<dbReference type="Gene3D" id="3.30.160.60">
    <property type="entry name" value="Classic Zinc Finger"/>
    <property type="match status" value="4"/>
</dbReference>
<protein>
    <recommendedName>
        <fullName evidence="5">C2H2-type domain-containing protein</fullName>
    </recommendedName>
</protein>
<evidence type="ECO:0000256" key="3">
    <source>
        <dbReference type="ARBA" id="ARBA00022833"/>
    </source>
</evidence>
<gene>
    <name evidence="6" type="ORF">CUNI_LOCUS20117</name>
</gene>
<evidence type="ECO:0000256" key="4">
    <source>
        <dbReference type="SAM" id="MobiDB-lite"/>
    </source>
</evidence>
<dbReference type="PANTHER" id="PTHR46786">
    <property type="entry name" value="ZINC FINGER MATRIN-TYPE PROTEIN 3"/>
    <property type="match status" value="1"/>
</dbReference>
<name>A0A8S3ZYK3_9EUPU</name>
<feature type="region of interest" description="Disordered" evidence="4">
    <location>
        <begin position="247"/>
        <end position="328"/>
    </location>
</feature>
<comment type="caution">
    <text evidence="6">The sequence shown here is derived from an EMBL/GenBank/DDBJ whole genome shotgun (WGS) entry which is preliminary data.</text>
</comment>
<dbReference type="PROSITE" id="PS00028">
    <property type="entry name" value="ZINC_FINGER_C2H2_1"/>
    <property type="match status" value="1"/>
</dbReference>
<dbReference type="EMBL" id="CAJHNH020007334">
    <property type="protein sequence ID" value="CAG5134559.1"/>
    <property type="molecule type" value="Genomic_DNA"/>
</dbReference>
<dbReference type="PANTHER" id="PTHR46786:SF1">
    <property type="entry name" value="ZINC FINGER MATRIN-TYPE PROTEIN 3"/>
    <property type="match status" value="1"/>
</dbReference>
<dbReference type="GO" id="GO:0003676">
    <property type="term" value="F:nucleic acid binding"/>
    <property type="evidence" value="ECO:0007669"/>
    <property type="project" value="InterPro"/>
</dbReference>
<dbReference type="SMART" id="SM00355">
    <property type="entry name" value="ZnF_C2H2"/>
    <property type="match status" value="4"/>
</dbReference>
<dbReference type="SMART" id="SM00451">
    <property type="entry name" value="ZnF_U1"/>
    <property type="match status" value="4"/>
</dbReference>
<evidence type="ECO:0000259" key="5">
    <source>
        <dbReference type="PROSITE" id="PS00028"/>
    </source>
</evidence>
<dbReference type="Pfam" id="PF12874">
    <property type="entry name" value="zf-met"/>
    <property type="match status" value="2"/>
</dbReference>
<organism evidence="6 7">
    <name type="scientific">Candidula unifasciata</name>
    <dbReference type="NCBI Taxonomy" id="100452"/>
    <lineage>
        <taxon>Eukaryota</taxon>
        <taxon>Metazoa</taxon>
        <taxon>Spiralia</taxon>
        <taxon>Lophotrochozoa</taxon>
        <taxon>Mollusca</taxon>
        <taxon>Gastropoda</taxon>
        <taxon>Heterobranchia</taxon>
        <taxon>Euthyneura</taxon>
        <taxon>Panpulmonata</taxon>
        <taxon>Eupulmonata</taxon>
        <taxon>Stylommatophora</taxon>
        <taxon>Helicina</taxon>
        <taxon>Helicoidea</taxon>
        <taxon>Geomitridae</taxon>
        <taxon>Candidula</taxon>
    </lineage>
</organism>
<dbReference type="InterPro" id="IPR052644">
    <property type="entry name" value="ZMAT3"/>
</dbReference>
<dbReference type="InterPro" id="IPR013087">
    <property type="entry name" value="Znf_C2H2_type"/>
</dbReference>
<evidence type="ECO:0000313" key="7">
    <source>
        <dbReference type="Proteomes" id="UP000678393"/>
    </source>
</evidence>
<evidence type="ECO:0000256" key="2">
    <source>
        <dbReference type="ARBA" id="ARBA00022771"/>
    </source>
</evidence>